<dbReference type="Gene3D" id="3.30.710.10">
    <property type="entry name" value="Potassium Channel Kv1.1, Chain A"/>
    <property type="match status" value="1"/>
</dbReference>
<dbReference type="SUPFAM" id="SSF50965">
    <property type="entry name" value="Galactose oxidase, central domain"/>
    <property type="match status" value="1"/>
</dbReference>
<dbReference type="PROSITE" id="PS50097">
    <property type="entry name" value="BTB"/>
    <property type="match status" value="1"/>
</dbReference>
<dbReference type="Pfam" id="PF00651">
    <property type="entry name" value="BTB"/>
    <property type="match status" value="1"/>
</dbReference>
<dbReference type="FunFam" id="2.120.10.80:FF:000002">
    <property type="entry name" value="Kelch-like family member 2"/>
    <property type="match status" value="1"/>
</dbReference>
<dbReference type="Proteomes" id="UP000594262">
    <property type="component" value="Unplaced"/>
</dbReference>
<feature type="domain" description="BTB" evidence="8">
    <location>
        <begin position="44"/>
        <end position="111"/>
    </location>
</feature>
<evidence type="ECO:0000256" key="3">
    <source>
        <dbReference type="ARBA" id="ARBA00022490"/>
    </source>
</evidence>
<dbReference type="Pfam" id="PF24681">
    <property type="entry name" value="Kelch_KLHDC2_KLHL20_DRC7"/>
    <property type="match status" value="1"/>
</dbReference>
<keyword evidence="6" id="KW-0206">Cytoskeleton</keyword>
<dbReference type="SMART" id="SM00612">
    <property type="entry name" value="Kelch"/>
    <property type="match status" value="6"/>
</dbReference>
<dbReference type="InterPro" id="IPR000210">
    <property type="entry name" value="BTB/POZ_dom"/>
</dbReference>
<keyword evidence="4" id="KW-0677">Repeat</keyword>
<dbReference type="AlphaFoldDB" id="A0A7M5WW90"/>
<evidence type="ECO:0000256" key="7">
    <source>
        <dbReference type="SAM" id="MobiDB-lite"/>
    </source>
</evidence>
<evidence type="ECO:0000256" key="4">
    <source>
        <dbReference type="ARBA" id="ARBA00022737"/>
    </source>
</evidence>
<evidence type="ECO:0000256" key="2">
    <source>
        <dbReference type="ARBA" id="ARBA00022441"/>
    </source>
</evidence>
<dbReference type="PANTHER" id="PTHR24412">
    <property type="entry name" value="KELCH PROTEIN"/>
    <property type="match status" value="1"/>
</dbReference>
<dbReference type="OrthoDB" id="45365at2759"/>
<dbReference type="EnsemblMetazoa" id="CLYHEMT014146.1">
    <property type="protein sequence ID" value="CLYHEMP014146.1"/>
    <property type="gene ID" value="CLYHEMG014146"/>
</dbReference>
<name>A0A7M5WW90_9CNID</name>
<reference evidence="9" key="1">
    <citation type="submission" date="2021-01" db="UniProtKB">
        <authorList>
            <consortium name="EnsemblMetazoa"/>
        </authorList>
    </citation>
    <scope>IDENTIFICATION</scope>
</reference>
<keyword evidence="3" id="KW-0963">Cytoplasm</keyword>
<keyword evidence="2" id="KW-0880">Kelch repeat</keyword>
<dbReference type="Gene3D" id="2.120.10.80">
    <property type="entry name" value="Kelch-type beta propeller"/>
    <property type="match status" value="1"/>
</dbReference>
<dbReference type="InterPro" id="IPR006652">
    <property type="entry name" value="Kelch_1"/>
</dbReference>
<dbReference type="GO" id="GO:0016567">
    <property type="term" value="P:protein ubiquitination"/>
    <property type="evidence" value="ECO:0007669"/>
    <property type="project" value="UniProtKB-UniPathway"/>
</dbReference>
<dbReference type="GO" id="GO:0003779">
    <property type="term" value="F:actin binding"/>
    <property type="evidence" value="ECO:0007669"/>
    <property type="project" value="UniProtKB-KW"/>
</dbReference>
<dbReference type="PIRSF" id="PIRSF037037">
    <property type="entry name" value="Kelch-like_protein_gigaxonin"/>
    <property type="match status" value="1"/>
</dbReference>
<evidence type="ECO:0000256" key="5">
    <source>
        <dbReference type="ARBA" id="ARBA00023203"/>
    </source>
</evidence>
<keyword evidence="5" id="KW-0009">Actin-binding</keyword>
<evidence type="ECO:0000256" key="1">
    <source>
        <dbReference type="ARBA" id="ARBA00004245"/>
    </source>
</evidence>
<dbReference type="Pfam" id="PF07707">
    <property type="entry name" value="BACK"/>
    <property type="match status" value="1"/>
</dbReference>
<dbReference type="SMART" id="SM00875">
    <property type="entry name" value="BACK"/>
    <property type="match status" value="1"/>
</dbReference>
<dbReference type="InterPro" id="IPR015915">
    <property type="entry name" value="Kelch-typ_b-propeller"/>
</dbReference>
<dbReference type="GO" id="GO:0005856">
    <property type="term" value="C:cytoskeleton"/>
    <property type="evidence" value="ECO:0007669"/>
    <property type="project" value="UniProtKB-SubCell"/>
</dbReference>
<protein>
    <recommendedName>
        <fullName evidence="8">BTB domain-containing protein</fullName>
    </recommendedName>
</protein>
<evidence type="ECO:0000313" key="9">
    <source>
        <dbReference type="EnsemblMetazoa" id="CLYHEMP014146.1"/>
    </source>
</evidence>
<proteinExistence type="predicted"/>
<dbReference type="InterPro" id="IPR011043">
    <property type="entry name" value="Gal_Oxase/kelch_b-propeller"/>
</dbReference>
<evidence type="ECO:0000259" key="8">
    <source>
        <dbReference type="PROSITE" id="PS50097"/>
    </source>
</evidence>
<sequence length="582" mass="64878">MASSQSSSTSTCGSPEQPSIFKNNFHHGRSFETLNVMREQRVLCDVTVRVGSREILAHRSALAAASPYFYAMFTGEMSESKQNVVNIKEVDACALEQLIEYCYTAEVKVTEENVQTLLPAANLLQLPDVRNACCEFLKTQLHPTNCLGIMRFADLHSCPDLVVAARSYIEQNFTDVLSSEEFMQLDCRRVVDFISSDQLTVPSEEKVYEAVRAWVYYSRVQREQHFQELMQHVRLPLLSRDYLVDRVETEPLMKKCSVCKDFLIEAMKYHLLPRAQRLLLQTPRTKSRTPGRPKILYVVGGQAPKAIRSVECYDIQGERWYNSTDMNLRRCRAGVAVCKGVIYAVGGFNGALRVRSVAAFDTKKNEWKGMASMEARRSTLGAAVLNDHLYSVGGFDGTTGLNTCEVYDPRNNEWQAIASMSIRRSSVGVGVLKGFLYAVGGYDGNSRQCLSSVERYDPAANVWEHVADMTVKRSGAGVGVLGDFLYAVGGHDGPLVRKSVEYYNPDTNKWTIVSDMSLARRNAGVASIDGLLYVVGGDDGSINLSTVEVYSSRTDKWDLLPSQMSTGRSYAGVVVLDKPFNR</sequence>
<comment type="subcellular location">
    <subcellularLocation>
        <location evidence="1">Cytoplasm</location>
        <location evidence="1">Cytoskeleton</location>
    </subcellularLocation>
</comment>
<dbReference type="FunFam" id="3.30.710.10:FF:000001">
    <property type="entry name" value="Kelch-like family member 20"/>
    <property type="match status" value="1"/>
</dbReference>
<evidence type="ECO:0000256" key="6">
    <source>
        <dbReference type="ARBA" id="ARBA00023212"/>
    </source>
</evidence>
<evidence type="ECO:0000313" key="10">
    <source>
        <dbReference type="Proteomes" id="UP000594262"/>
    </source>
</evidence>
<dbReference type="InterPro" id="IPR011705">
    <property type="entry name" value="BACK"/>
</dbReference>
<dbReference type="PANTHER" id="PTHR24412:SF466">
    <property type="entry name" value="RING CANAL KELCH PROTEIN"/>
    <property type="match status" value="1"/>
</dbReference>
<dbReference type="InterPro" id="IPR017096">
    <property type="entry name" value="BTB-kelch_protein"/>
</dbReference>
<dbReference type="InterPro" id="IPR011333">
    <property type="entry name" value="SKP1/BTB/POZ_sf"/>
</dbReference>
<dbReference type="FunFam" id="1.25.40.420:FF:000001">
    <property type="entry name" value="Kelch-like family member 12"/>
    <property type="match status" value="1"/>
</dbReference>
<feature type="compositionally biased region" description="Low complexity" evidence="7">
    <location>
        <begin position="1"/>
        <end position="11"/>
    </location>
</feature>
<dbReference type="SUPFAM" id="SSF54695">
    <property type="entry name" value="POZ domain"/>
    <property type="match status" value="1"/>
</dbReference>
<organism evidence="9 10">
    <name type="scientific">Clytia hemisphaerica</name>
    <dbReference type="NCBI Taxonomy" id="252671"/>
    <lineage>
        <taxon>Eukaryota</taxon>
        <taxon>Metazoa</taxon>
        <taxon>Cnidaria</taxon>
        <taxon>Hydrozoa</taxon>
        <taxon>Hydroidolina</taxon>
        <taxon>Leptothecata</taxon>
        <taxon>Obeliida</taxon>
        <taxon>Clytiidae</taxon>
        <taxon>Clytia</taxon>
    </lineage>
</organism>
<keyword evidence="10" id="KW-1185">Reference proteome</keyword>
<dbReference type="Pfam" id="PF01344">
    <property type="entry name" value="Kelch_1"/>
    <property type="match status" value="1"/>
</dbReference>
<dbReference type="Gene3D" id="1.25.40.420">
    <property type="match status" value="1"/>
</dbReference>
<feature type="region of interest" description="Disordered" evidence="7">
    <location>
        <begin position="1"/>
        <end position="20"/>
    </location>
</feature>
<accession>A0A7M5WW90</accession>
<dbReference type="SMART" id="SM00225">
    <property type="entry name" value="BTB"/>
    <property type="match status" value="1"/>
</dbReference>
<dbReference type="UniPathway" id="UPA00143"/>